<dbReference type="Proteomes" id="UP000303847">
    <property type="component" value="Chromosome"/>
</dbReference>
<reference evidence="6 8" key="2">
    <citation type="submission" date="2018-11" db="EMBL/GenBank/DDBJ databases">
        <title>Genome sequences of Brenneria nigrifluens and Brenneria rubrifaciens.</title>
        <authorList>
            <person name="Poret-Peterson A.T."/>
            <person name="McClean A.E."/>
            <person name="Kluepfel D.A."/>
        </authorList>
    </citation>
    <scope>NUCLEOTIDE SEQUENCE [LARGE SCALE GENOMIC DNA]</scope>
    <source>
        <strain evidence="6 8">ATCC 13028</strain>
    </source>
</reference>
<accession>A0A2U1UR63</accession>
<dbReference type="InterPro" id="IPR029058">
    <property type="entry name" value="AB_hydrolase_fold"/>
</dbReference>
<dbReference type="PANTHER" id="PTHR11559">
    <property type="entry name" value="CARBOXYLESTERASE"/>
    <property type="match status" value="1"/>
</dbReference>
<feature type="domain" description="Carboxylesterase type B" evidence="4">
    <location>
        <begin position="23"/>
        <end position="481"/>
    </location>
</feature>
<dbReference type="RefSeq" id="WP_009113554.1">
    <property type="nucleotide sequence ID" value="NZ_CP034036.1"/>
</dbReference>
<name>A0A2U1UR63_9GAMM</name>
<evidence type="ECO:0000259" key="4">
    <source>
        <dbReference type="Pfam" id="PF00135"/>
    </source>
</evidence>
<protein>
    <submittedName>
        <fullName evidence="5">Carboxylesterase family protein</fullName>
    </submittedName>
</protein>
<comment type="similarity">
    <text evidence="1">Belongs to the type-B carboxylesterase/lipase family.</text>
</comment>
<keyword evidence="8" id="KW-1185">Reference proteome</keyword>
<dbReference type="PRINTS" id="PR00878">
    <property type="entry name" value="CHOLNESTRASE"/>
</dbReference>
<evidence type="ECO:0000313" key="6">
    <source>
        <dbReference type="EMBL" id="QCR05277.1"/>
    </source>
</evidence>
<dbReference type="EMBL" id="CP034036">
    <property type="protein sequence ID" value="QCR05277.1"/>
    <property type="molecule type" value="Genomic_DNA"/>
</dbReference>
<feature type="signal peptide" evidence="3">
    <location>
        <begin position="1"/>
        <end position="20"/>
    </location>
</feature>
<evidence type="ECO:0000256" key="3">
    <source>
        <dbReference type="SAM" id="SignalP"/>
    </source>
</evidence>
<evidence type="ECO:0000256" key="1">
    <source>
        <dbReference type="ARBA" id="ARBA00005964"/>
    </source>
</evidence>
<evidence type="ECO:0000313" key="8">
    <source>
        <dbReference type="Proteomes" id="UP000303847"/>
    </source>
</evidence>
<dbReference type="AlphaFoldDB" id="A0A2U1UR63"/>
<evidence type="ECO:0000313" key="5">
    <source>
        <dbReference type="EMBL" id="PWC24084.1"/>
    </source>
</evidence>
<dbReference type="InterPro" id="IPR050309">
    <property type="entry name" value="Type-B_Carboxylest/Lipase"/>
</dbReference>
<evidence type="ECO:0000313" key="7">
    <source>
        <dbReference type="Proteomes" id="UP000295985"/>
    </source>
</evidence>
<feature type="chain" id="PRO_5015762892" evidence="3">
    <location>
        <begin position="21"/>
        <end position="509"/>
    </location>
</feature>
<reference evidence="5 7" key="1">
    <citation type="submission" date="2018-04" db="EMBL/GenBank/DDBJ databases">
        <title>Brenneria corticis sp.nov.</title>
        <authorList>
            <person name="Li Y."/>
        </authorList>
    </citation>
    <scope>NUCLEOTIDE SEQUENCE [LARGE SCALE GENOMIC DNA]</scope>
    <source>
        <strain evidence="5 7">LMG 2694</strain>
    </source>
</reference>
<proteinExistence type="inferred from homology"/>
<sequence length="509" mass="55159">MNKSLAAGLLLLSAASQALPADGPQVELDSGSIAGTTQHGVDAFKGIPYAAPPLDGLRWQPPQPAPHWAGIRPAAAYGKDCMQEPFPGDAAPLGVGFSEDCLTVNVWRPVNARGPLPVMVWIYGGGFVNGGSSPEVYSGEEFARQGVVFVSFNYRVGRFGFFAHPTLADQPLRGNYGVMDQIAALEWIQRNIAAFNGDAQNVTLFGESAGGFSVGTLLTTDLANGLFHKAIIQSGGGRHNIMPYQGWHKAEQAGLAFAQANGISGKDENALAALRRIPADKVVNGLNMAISPADYSGPMIDGKLIIGEPQDRYRQGAFQRVPLIIGATDADIGFPPEVSTLDEAVAVFAAADRQQAKQAYQGLPPQAVAKAISSDRFMVEPARFVARIWDKAGIPVWQYRFGYVADSMRDQWPAAVHASEIPYVFNTLTARYGEQVTANDRAIARQMQQYWVNFARTGRPDGADLPEWERYSQQKDNILIVPADGAEHTAQQPDPWRQRLDLVEKLAEQ</sequence>
<dbReference type="Gene3D" id="3.40.50.1820">
    <property type="entry name" value="alpha/beta hydrolase"/>
    <property type="match status" value="1"/>
</dbReference>
<dbReference type="GO" id="GO:0004104">
    <property type="term" value="F:cholinesterase activity"/>
    <property type="evidence" value="ECO:0007669"/>
    <property type="project" value="InterPro"/>
</dbReference>
<gene>
    <name evidence="5" type="ORF">DDT54_11025</name>
    <name evidence="6" type="ORF">EH206_14425</name>
</gene>
<dbReference type="Proteomes" id="UP000295985">
    <property type="component" value="Unassembled WGS sequence"/>
</dbReference>
<dbReference type="EMBL" id="QDKK01000016">
    <property type="protein sequence ID" value="PWC24084.1"/>
    <property type="molecule type" value="Genomic_DNA"/>
</dbReference>
<dbReference type="OrthoDB" id="9775851at2"/>
<dbReference type="PROSITE" id="PS00941">
    <property type="entry name" value="CARBOXYLESTERASE_B_2"/>
    <property type="match status" value="1"/>
</dbReference>
<dbReference type="InterPro" id="IPR019819">
    <property type="entry name" value="Carboxylesterase_B_CS"/>
</dbReference>
<dbReference type="InterPro" id="IPR000997">
    <property type="entry name" value="Cholinesterase"/>
</dbReference>
<evidence type="ECO:0000256" key="2">
    <source>
        <dbReference type="ARBA" id="ARBA00022801"/>
    </source>
</evidence>
<organism evidence="5 7">
    <name type="scientific">Brenneria nigrifluens DSM 30175 = ATCC 13028</name>
    <dbReference type="NCBI Taxonomy" id="1121120"/>
    <lineage>
        <taxon>Bacteria</taxon>
        <taxon>Pseudomonadati</taxon>
        <taxon>Pseudomonadota</taxon>
        <taxon>Gammaproteobacteria</taxon>
        <taxon>Enterobacterales</taxon>
        <taxon>Pectobacteriaceae</taxon>
        <taxon>Brenneria</taxon>
    </lineage>
</organism>
<keyword evidence="3" id="KW-0732">Signal</keyword>
<dbReference type="SUPFAM" id="SSF53474">
    <property type="entry name" value="alpha/beta-Hydrolases"/>
    <property type="match status" value="1"/>
</dbReference>
<dbReference type="Pfam" id="PF00135">
    <property type="entry name" value="COesterase"/>
    <property type="match status" value="1"/>
</dbReference>
<dbReference type="InterPro" id="IPR002018">
    <property type="entry name" value="CarbesteraseB"/>
</dbReference>
<keyword evidence="2" id="KW-0378">Hydrolase</keyword>